<name>A0A7E4W6Z3_PANRE</name>
<dbReference type="Proteomes" id="UP000492821">
    <property type="component" value="Unassembled WGS sequence"/>
</dbReference>
<evidence type="ECO:0000256" key="1">
    <source>
        <dbReference type="SAM" id="SignalP"/>
    </source>
</evidence>
<feature type="signal peptide" evidence="1">
    <location>
        <begin position="1"/>
        <end position="20"/>
    </location>
</feature>
<accession>A0A7E4W6Z3</accession>
<evidence type="ECO:0000313" key="3">
    <source>
        <dbReference type="WBParaSite" id="Pan_g835.t1"/>
    </source>
</evidence>
<feature type="chain" id="PRO_5028937057" evidence="1">
    <location>
        <begin position="21"/>
        <end position="143"/>
    </location>
</feature>
<evidence type="ECO:0000313" key="2">
    <source>
        <dbReference type="Proteomes" id="UP000492821"/>
    </source>
</evidence>
<keyword evidence="1" id="KW-0732">Signal</keyword>
<organism evidence="2 3">
    <name type="scientific">Panagrellus redivivus</name>
    <name type="common">Microworm</name>
    <dbReference type="NCBI Taxonomy" id="6233"/>
    <lineage>
        <taxon>Eukaryota</taxon>
        <taxon>Metazoa</taxon>
        <taxon>Ecdysozoa</taxon>
        <taxon>Nematoda</taxon>
        <taxon>Chromadorea</taxon>
        <taxon>Rhabditida</taxon>
        <taxon>Tylenchina</taxon>
        <taxon>Panagrolaimomorpha</taxon>
        <taxon>Panagrolaimoidea</taxon>
        <taxon>Panagrolaimidae</taxon>
        <taxon>Panagrellus</taxon>
    </lineage>
</organism>
<dbReference type="AlphaFoldDB" id="A0A7E4W6Z3"/>
<proteinExistence type="predicted"/>
<reference evidence="3" key="2">
    <citation type="submission" date="2020-10" db="UniProtKB">
        <authorList>
            <consortium name="WormBaseParasite"/>
        </authorList>
    </citation>
    <scope>IDENTIFICATION</scope>
</reference>
<sequence length="143" mass="15546">MARVFLLGLIFGLMIVDGSGLPIIFIRPGGLAGYQQGLPNPTFGGGQRLLFKRSGITLRDIGEDSDLIDRMNMDDLSELLLRLASANGILHRLDILPNSNDNVVMPKGQLRVQRRTPLSDSQSMKLSELMSGSNTGLLSRPGK</sequence>
<keyword evidence="2" id="KW-1185">Reference proteome</keyword>
<reference evidence="2" key="1">
    <citation type="journal article" date="2013" name="Genetics">
        <title>The draft genome and transcriptome of Panagrellus redivivus are shaped by the harsh demands of a free-living lifestyle.</title>
        <authorList>
            <person name="Srinivasan J."/>
            <person name="Dillman A.R."/>
            <person name="Macchietto M.G."/>
            <person name="Heikkinen L."/>
            <person name="Lakso M."/>
            <person name="Fracchia K.M."/>
            <person name="Antoshechkin I."/>
            <person name="Mortazavi A."/>
            <person name="Wong G."/>
            <person name="Sternberg P.W."/>
        </authorList>
    </citation>
    <scope>NUCLEOTIDE SEQUENCE [LARGE SCALE GENOMIC DNA]</scope>
    <source>
        <strain evidence="2">MT8872</strain>
    </source>
</reference>
<protein>
    <submittedName>
        <fullName evidence="3">Uncharacterized protein</fullName>
    </submittedName>
</protein>
<dbReference type="WBParaSite" id="Pan_g835.t1">
    <property type="protein sequence ID" value="Pan_g835.t1"/>
    <property type="gene ID" value="Pan_g835"/>
</dbReference>